<name>X1A307_9ZZZZ</name>
<feature type="non-terminal residue" evidence="1">
    <location>
        <position position="52"/>
    </location>
</feature>
<organism evidence="1">
    <name type="scientific">marine sediment metagenome</name>
    <dbReference type="NCBI Taxonomy" id="412755"/>
    <lineage>
        <taxon>unclassified sequences</taxon>
        <taxon>metagenomes</taxon>
        <taxon>ecological metagenomes</taxon>
    </lineage>
</organism>
<protein>
    <submittedName>
        <fullName evidence="1">Uncharacterized protein</fullName>
    </submittedName>
</protein>
<comment type="caution">
    <text evidence="1">The sequence shown here is derived from an EMBL/GenBank/DDBJ whole genome shotgun (WGS) entry which is preliminary data.</text>
</comment>
<proteinExistence type="predicted"/>
<sequence>MVTKTSDITDPVAVYFSIFPGTDPVYSFWKIKPGKSPVIFNKYITSPGTKRA</sequence>
<dbReference type="EMBL" id="BART01004160">
    <property type="protein sequence ID" value="GAG67183.1"/>
    <property type="molecule type" value="Genomic_DNA"/>
</dbReference>
<evidence type="ECO:0000313" key="1">
    <source>
        <dbReference type="EMBL" id="GAG67183.1"/>
    </source>
</evidence>
<gene>
    <name evidence="1" type="ORF">S01H4_10705</name>
</gene>
<reference evidence="1" key="1">
    <citation type="journal article" date="2014" name="Front. Microbiol.">
        <title>High frequency of phylogenetically diverse reductive dehalogenase-homologous genes in deep subseafloor sedimentary metagenomes.</title>
        <authorList>
            <person name="Kawai M."/>
            <person name="Futagami T."/>
            <person name="Toyoda A."/>
            <person name="Takaki Y."/>
            <person name="Nishi S."/>
            <person name="Hori S."/>
            <person name="Arai W."/>
            <person name="Tsubouchi T."/>
            <person name="Morono Y."/>
            <person name="Uchiyama I."/>
            <person name="Ito T."/>
            <person name="Fujiyama A."/>
            <person name="Inagaki F."/>
            <person name="Takami H."/>
        </authorList>
    </citation>
    <scope>NUCLEOTIDE SEQUENCE</scope>
    <source>
        <strain evidence="1">Expedition CK06-06</strain>
    </source>
</reference>
<accession>X1A307</accession>
<dbReference type="AlphaFoldDB" id="X1A307"/>